<dbReference type="SUPFAM" id="SSF55874">
    <property type="entry name" value="ATPase domain of HSP90 chaperone/DNA topoisomerase II/histidine kinase"/>
    <property type="match status" value="1"/>
</dbReference>
<protein>
    <recommendedName>
        <fullName evidence="2">histidine kinase</fullName>
        <ecNumber evidence="2">2.7.13.3</ecNumber>
    </recommendedName>
</protein>
<feature type="domain" description="Histidine kinase" evidence="8">
    <location>
        <begin position="440"/>
        <end position="656"/>
    </location>
</feature>
<evidence type="ECO:0000256" key="4">
    <source>
        <dbReference type="ARBA" id="ARBA00022679"/>
    </source>
</evidence>
<proteinExistence type="predicted"/>
<name>A0A2Z4GFP4_9BACT</name>
<evidence type="ECO:0000256" key="5">
    <source>
        <dbReference type="ARBA" id="ARBA00022777"/>
    </source>
</evidence>
<keyword evidence="5" id="KW-0418">Kinase</keyword>
<evidence type="ECO:0000256" key="7">
    <source>
        <dbReference type="SAM" id="Phobius"/>
    </source>
</evidence>
<dbReference type="PANTHER" id="PTHR45453">
    <property type="entry name" value="PHOSPHATE REGULON SENSOR PROTEIN PHOR"/>
    <property type="match status" value="1"/>
</dbReference>
<keyword evidence="7" id="KW-1133">Transmembrane helix</keyword>
<dbReference type="Gene3D" id="3.30.565.10">
    <property type="entry name" value="Histidine kinase-like ATPase, C-terminal domain"/>
    <property type="match status" value="1"/>
</dbReference>
<dbReference type="InterPro" id="IPR003661">
    <property type="entry name" value="HisK_dim/P_dom"/>
</dbReference>
<evidence type="ECO:0000256" key="2">
    <source>
        <dbReference type="ARBA" id="ARBA00012438"/>
    </source>
</evidence>
<dbReference type="PROSITE" id="PS50109">
    <property type="entry name" value="HIS_KIN"/>
    <property type="match status" value="1"/>
</dbReference>
<evidence type="ECO:0000259" key="8">
    <source>
        <dbReference type="PROSITE" id="PS50109"/>
    </source>
</evidence>
<dbReference type="GO" id="GO:0005886">
    <property type="term" value="C:plasma membrane"/>
    <property type="evidence" value="ECO:0007669"/>
    <property type="project" value="TreeGrafter"/>
</dbReference>
<dbReference type="InterPro" id="IPR005467">
    <property type="entry name" value="His_kinase_dom"/>
</dbReference>
<sequence>MKNFKYIIGLMLFALIALIAFQWYWIENALAVKREQFDRKVVESMNQAVSKVEKQEVLFLANKKIKEQERLTLASLTNQEKPRKKLKRVLKKKPRTVTKKQTQSEGLLAGQVPKPINAKRAGNIGPQDSVYVIFDPRMGLPAMEEFTINIQLSDANFDERNLLPENRLAFIKRMMQEQNMVLQQFDQRSGDVMNRNQGINQILNIIDQEFRAFVNAGQGMGPMALQQTQAQLALAGDSLNKAAKLKQVNIDSAKARQRRGGAKPKAPTVAAVQVEPEYEWIEVVDDSEELEKSRNKADLVKDVFTDFMQGKRDIYERVNQEMLDTLLEQELQNHGIDLAFEFGVKDNGNMKFASYGLDHNPQLSDLAYNVKLFPNDAVQQEQFLYVYFPQKDNFIMGNMWSVFGSSLILILMIGGIFFSSVNTMLKQKKLSVIKNDFINNMTHEFKTPISTISLAVEVMKDSSMKSNPDKYLNIIKDENSRLGSQVEKVLQMALLDKGHFKLNHTSVDLHETIEQVCQNLSVQIESKSGSLEFDLAATNPEIIADEVHMTNVIYNLMDNANKYSLDKPVIKVATKDINGGISVLISDQGIGMKKDQLSKIFDKFYRVSTGNVHDVKGFGLGLSYVKKMMDLHHGNIKVNSTIGKGTTFELEFLNTAV</sequence>
<dbReference type="GO" id="GO:0016036">
    <property type="term" value="P:cellular response to phosphate starvation"/>
    <property type="evidence" value="ECO:0007669"/>
    <property type="project" value="TreeGrafter"/>
</dbReference>
<dbReference type="AlphaFoldDB" id="A0A2Z4GFP4"/>
<feature type="transmembrane region" description="Helical" evidence="7">
    <location>
        <begin position="7"/>
        <end position="26"/>
    </location>
</feature>
<dbReference type="InterPro" id="IPR036097">
    <property type="entry name" value="HisK_dim/P_sf"/>
</dbReference>
<keyword evidence="7" id="KW-0812">Transmembrane</keyword>
<dbReference type="SUPFAM" id="SSF47384">
    <property type="entry name" value="Homodimeric domain of signal transducing histidine kinase"/>
    <property type="match status" value="1"/>
</dbReference>
<dbReference type="InterPro" id="IPR004358">
    <property type="entry name" value="Sig_transdc_His_kin-like_C"/>
</dbReference>
<evidence type="ECO:0000313" key="10">
    <source>
        <dbReference type="Proteomes" id="UP000249873"/>
    </source>
</evidence>
<dbReference type="PRINTS" id="PR00344">
    <property type="entry name" value="BCTRLSENSOR"/>
</dbReference>
<dbReference type="InterPro" id="IPR036890">
    <property type="entry name" value="HATPase_C_sf"/>
</dbReference>
<organism evidence="9 10">
    <name type="scientific">Arcticibacterium luteifluviistationis</name>
    <dbReference type="NCBI Taxonomy" id="1784714"/>
    <lineage>
        <taxon>Bacteria</taxon>
        <taxon>Pseudomonadati</taxon>
        <taxon>Bacteroidota</taxon>
        <taxon>Cytophagia</taxon>
        <taxon>Cytophagales</taxon>
        <taxon>Leadbetterellaceae</taxon>
        <taxon>Arcticibacterium</taxon>
    </lineage>
</organism>
<dbReference type="CDD" id="cd00082">
    <property type="entry name" value="HisKA"/>
    <property type="match status" value="1"/>
</dbReference>
<comment type="catalytic activity">
    <reaction evidence="1">
        <text>ATP + protein L-histidine = ADP + protein N-phospho-L-histidine.</text>
        <dbReference type="EC" id="2.7.13.3"/>
    </reaction>
</comment>
<dbReference type="Pfam" id="PF00512">
    <property type="entry name" value="HisKA"/>
    <property type="match status" value="1"/>
</dbReference>
<dbReference type="InterPro" id="IPR050351">
    <property type="entry name" value="BphY/WalK/GraS-like"/>
</dbReference>
<dbReference type="SMART" id="SM00387">
    <property type="entry name" value="HATPase_c"/>
    <property type="match status" value="1"/>
</dbReference>
<gene>
    <name evidence="9" type="ORF">DJ013_17145</name>
</gene>
<evidence type="ECO:0000313" key="9">
    <source>
        <dbReference type="EMBL" id="AWV99804.1"/>
    </source>
</evidence>
<dbReference type="Pfam" id="PF02518">
    <property type="entry name" value="HATPase_c"/>
    <property type="match status" value="1"/>
</dbReference>
<keyword evidence="4" id="KW-0808">Transferase</keyword>
<dbReference type="GO" id="GO:0004721">
    <property type="term" value="F:phosphoprotein phosphatase activity"/>
    <property type="evidence" value="ECO:0007669"/>
    <property type="project" value="TreeGrafter"/>
</dbReference>
<dbReference type="SMART" id="SM00388">
    <property type="entry name" value="HisKA"/>
    <property type="match status" value="1"/>
</dbReference>
<dbReference type="EMBL" id="CP029480">
    <property type="protein sequence ID" value="AWV99804.1"/>
    <property type="molecule type" value="Genomic_DNA"/>
</dbReference>
<dbReference type="Proteomes" id="UP000249873">
    <property type="component" value="Chromosome"/>
</dbReference>
<dbReference type="PANTHER" id="PTHR45453:SF1">
    <property type="entry name" value="PHOSPHATE REGULON SENSOR PROTEIN PHOR"/>
    <property type="match status" value="1"/>
</dbReference>
<dbReference type="Gene3D" id="1.10.287.130">
    <property type="match status" value="1"/>
</dbReference>
<dbReference type="EC" id="2.7.13.3" evidence="2"/>
<evidence type="ECO:0000256" key="6">
    <source>
        <dbReference type="ARBA" id="ARBA00023012"/>
    </source>
</evidence>
<dbReference type="RefSeq" id="WP_111373172.1">
    <property type="nucleotide sequence ID" value="NZ_CP029480.1"/>
</dbReference>
<accession>A0A2Z4GFP4</accession>
<evidence type="ECO:0000256" key="3">
    <source>
        <dbReference type="ARBA" id="ARBA00022553"/>
    </source>
</evidence>
<dbReference type="OrthoDB" id="1933776at2"/>
<dbReference type="InterPro" id="IPR003594">
    <property type="entry name" value="HATPase_dom"/>
</dbReference>
<keyword evidence="10" id="KW-1185">Reference proteome</keyword>
<dbReference type="FunFam" id="3.30.565.10:FF:000006">
    <property type="entry name" value="Sensor histidine kinase WalK"/>
    <property type="match status" value="1"/>
</dbReference>
<feature type="transmembrane region" description="Helical" evidence="7">
    <location>
        <begin position="399"/>
        <end position="421"/>
    </location>
</feature>
<dbReference type="GO" id="GO:0000155">
    <property type="term" value="F:phosphorelay sensor kinase activity"/>
    <property type="evidence" value="ECO:0007669"/>
    <property type="project" value="InterPro"/>
</dbReference>
<keyword evidence="6" id="KW-0902">Two-component regulatory system</keyword>
<evidence type="ECO:0000256" key="1">
    <source>
        <dbReference type="ARBA" id="ARBA00000085"/>
    </source>
</evidence>
<keyword evidence="3" id="KW-0597">Phosphoprotein</keyword>
<reference evidence="9 10" key="1">
    <citation type="submission" date="2018-05" db="EMBL/GenBank/DDBJ databases">
        <title>Complete genome sequence of Arcticibacterium luteifluviistationis SM1504T, a cytophagaceae bacterium isolated from Arctic surface seawater.</title>
        <authorList>
            <person name="Li Y."/>
            <person name="Qin Q.-L."/>
        </authorList>
    </citation>
    <scope>NUCLEOTIDE SEQUENCE [LARGE SCALE GENOMIC DNA]</scope>
    <source>
        <strain evidence="9 10">SM1504</strain>
    </source>
</reference>
<keyword evidence="7" id="KW-0472">Membrane</keyword>
<dbReference type="KEGG" id="als:DJ013_17145"/>